<gene>
    <name evidence="2" type="ORF">PoB_000316500</name>
</gene>
<keyword evidence="3" id="KW-1185">Reference proteome</keyword>
<dbReference type="GO" id="GO:0005230">
    <property type="term" value="F:extracellular ligand-gated monoatomic ion channel activity"/>
    <property type="evidence" value="ECO:0007669"/>
    <property type="project" value="InterPro"/>
</dbReference>
<evidence type="ECO:0000313" key="2">
    <source>
        <dbReference type="EMBL" id="GFN76659.1"/>
    </source>
</evidence>
<evidence type="ECO:0000256" key="1">
    <source>
        <dbReference type="SAM" id="SignalP"/>
    </source>
</evidence>
<dbReference type="AlphaFoldDB" id="A0AAV3Y1W2"/>
<protein>
    <submittedName>
        <fullName evidence="2">Glycine receptor subunit alpha-2</fullName>
    </submittedName>
</protein>
<dbReference type="SUPFAM" id="SSF63712">
    <property type="entry name" value="Nicotinic receptor ligand binding domain-like"/>
    <property type="match status" value="1"/>
</dbReference>
<dbReference type="EMBL" id="BLXT01000403">
    <property type="protein sequence ID" value="GFN76659.1"/>
    <property type="molecule type" value="Genomic_DNA"/>
</dbReference>
<accession>A0AAV3Y1W2</accession>
<keyword evidence="1" id="KW-0732">Signal</keyword>
<dbReference type="InterPro" id="IPR036734">
    <property type="entry name" value="Neur_chan_lig-bd_sf"/>
</dbReference>
<dbReference type="Gene3D" id="2.70.170.10">
    <property type="entry name" value="Neurotransmitter-gated ion-channel ligand-binding domain"/>
    <property type="match status" value="1"/>
</dbReference>
<evidence type="ECO:0000313" key="3">
    <source>
        <dbReference type="Proteomes" id="UP000735302"/>
    </source>
</evidence>
<comment type="caution">
    <text evidence="2">The sequence shown here is derived from an EMBL/GenBank/DDBJ whole genome shotgun (WGS) entry which is preliminary data.</text>
</comment>
<name>A0AAV3Y1W2_9GAST</name>
<dbReference type="Proteomes" id="UP000735302">
    <property type="component" value="Unassembled WGS sequence"/>
</dbReference>
<sequence>MAGSLMFVALTVWTFTFTVFVHSSSEANNSSTGLLTSRRDVLNHLLNGNDTDRYDPRVPPDYEEDHPTKVDIRIHLLSFDSVSETTMFPALHGSVLDCVNIE</sequence>
<dbReference type="GO" id="GO:0016020">
    <property type="term" value="C:membrane"/>
    <property type="evidence" value="ECO:0007669"/>
    <property type="project" value="InterPro"/>
</dbReference>
<feature type="chain" id="PRO_5043551112" evidence="1">
    <location>
        <begin position="24"/>
        <end position="102"/>
    </location>
</feature>
<keyword evidence="2" id="KW-0675">Receptor</keyword>
<reference evidence="2 3" key="1">
    <citation type="journal article" date="2021" name="Elife">
        <title>Chloroplast acquisition without the gene transfer in kleptoplastic sea slugs, Plakobranchus ocellatus.</title>
        <authorList>
            <person name="Maeda T."/>
            <person name="Takahashi S."/>
            <person name="Yoshida T."/>
            <person name="Shimamura S."/>
            <person name="Takaki Y."/>
            <person name="Nagai Y."/>
            <person name="Toyoda A."/>
            <person name="Suzuki Y."/>
            <person name="Arimoto A."/>
            <person name="Ishii H."/>
            <person name="Satoh N."/>
            <person name="Nishiyama T."/>
            <person name="Hasebe M."/>
            <person name="Maruyama T."/>
            <person name="Minagawa J."/>
            <person name="Obokata J."/>
            <person name="Shigenobu S."/>
        </authorList>
    </citation>
    <scope>NUCLEOTIDE SEQUENCE [LARGE SCALE GENOMIC DNA]</scope>
</reference>
<feature type="signal peptide" evidence="1">
    <location>
        <begin position="1"/>
        <end position="23"/>
    </location>
</feature>
<organism evidence="2 3">
    <name type="scientific">Plakobranchus ocellatus</name>
    <dbReference type="NCBI Taxonomy" id="259542"/>
    <lineage>
        <taxon>Eukaryota</taxon>
        <taxon>Metazoa</taxon>
        <taxon>Spiralia</taxon>
        <taxon>Lophotrochozoa</taxon>
        <taxon>Mollusca</taxon>
        <taxon>Gastropoda</taxon>
        <taxon>Heterobranchia</taxon>
        <taxon>Euthyneura</taxon>
        <taxon>Panpulmonata</taxon>
        <taxon>Sacoglossa</taxon>
        <taxon>Placobranchoidea</taxon>
        <taxon>Plakobranchidae</taxon>
        <taxon>Plakobranchus</taxon>
    </lineage>
</organism>
<proteinExistence type="predicted"/>